<feature type="compositionally biased region" description="Low complexity" evidence="10">
    <location>
        <begin position="859"/>
        <end position="881"/>
    </location>
</feature>
<reference evidence="14 15" key="1">
    <citation type="submission" date="2024-10" db="EMBL/GenBank/DDBJ databases">
        <authorList>
            <person name="Kim D."/>
        </authorList>
    </citation>
    <scope>NUCLEOTIDE SEQUENCE [LARGE SCALE GENOMIC DNA]</scope>
    <source>
        <strain evidence="14">BH-2024</strain>
    </source>
</reference>
<feature type="compositionally biased region" description="Basic and acidic residues" evidence="10">
    <location>
        <begin position="75"/>
        <end position="84"/>
    </location>
</feature>
<dbReference type="InterPro" id="IPR036554">
    <property type="entry name" value="GHMP_kinase_C_sf"/>
</dbReference>
<evidence type="ECO:0000256" key="7">
    <source>
        <dbReference type="ARBA" id="ARBA00022842"/>
    </source>
</evidence>
<feature type="region of interest" description="Disordered" evidence="10">
    <location>
        <begin position="416"/>
        <end position="464"/>
    </location>
</feature>
<keyword evidence="11" id="KW-0732">Signal</keyword>
<dbReference type="InterPro" id="IPR006204">
    <property type="entry name" value="GHMP_kinase_N_dom"/>
</dbReference>
<keyword evidence="3" id="KW-0808">Transferase</keyword>
<keyword evidence="1" id="KW-0963">Cytoplasm</keyword>
<protein>
    <recommendedName>
        <fullName evidence="16">Mevalonate kinase</fullName>
    </recommendedName>
</protein>
<feature type="region of interest" description="Disordered" evidence="10">
    <location>
        <begin position="42"/>
        <end position="139"/>
    </location>
</feature>
<feature type="compositionally biased region" description="Low complexity" evidence="10">
    <location>
        <begin position="259"/>
        <end position="281"/>
    </location>
</feature>
<evidence type="ECO:0000313" key="15">
    <source>
        <dbReference type="Proteomes" id="UP001620626"/>
    </source>
</evidence>
<keyword evidence="7" id="KW-0460">Magnesium</keyword>
<accession>A0ABD2MA33</accession>
<dbReference type="PANTHER" id="PTHR43290">
    <property type="entry name" value="MEVALONATE KINASE"/>
    <property type="match status" value="1"/>
</dbReference>
<comment type="caution">
    <text evidence="14">The sequence shown here is derived from an EMBL/GenBank/DDBJ whole genome shotgun (WGS) entry which is preliminary data.</text>
</comment>
<dbReference type="Proteomes" id="UP001620626">
    <property type="component" value="Unassembled WGS sequence"/>
</dbReference>
<evidence type="ECO:0000256" key="4">
    <source>
        <dbReference type="ARBA" id="ARBA00022741"/>
    </source>
</evidence>
<dbReference type="AlphaFoldDB" id="A0ABD2MA33"/>
<feature type="chain" id="PRO_5044769675" description="Mevalonate kinase" evidence="11">
    <location>
        <begin position="29"/>
        <end position="911"/>
    </location>
</feature>
<sequence length="911" mass="96068">MGRRALKAMDGFFFAFPIFVNLPTTANCAIPLQFVPKFNPSATSGGAPPPSPFSSIPTFPLERRGKAGTTRGRRKEQQTEEKKQQMVRPTTTGGDEDEAETTAGGGGTATAAHNHHHHNKHHHQQQQQQQQQQHKHDCPSVADHVIGVPSVSASASSATVPPPVRDKFAVASPRVAIVSSTAAHSHSSSAQNSPGASSTASYSAATAATPPPPPLIVKQYQQQQHHHHKHHHHHHHHHSPAVAAATVGSPTPPLIAVRSSVSGGAASSPPQSSPMRSLSSASGGLYVSAPGKIILFGEHAVVYGRTAIAGSIDLRTYLSLFTSADGRIYLSLPDMNIERTWMLKELQREIAKIPADPALLAEDPPSLELVVPIARKLSGACEEQCGVQNLAILAFWYLLIGVLLRKRALDLLETTDQQQPCHDERDSATPRENASPPPSPSAFSHPRPSQQQSSNWASGGVAGTAPPTPPTIIGPCPLLDSKRKSVSNSVLSVWDLLAVKVTVRFKLPSCVGLGSSGAYCVCIAAALLQTAGLIPPPSVSAESDELTWDESVLDIIRKWSSAAESLIHGRASGLDAAICTYGGIASYTPGKRIENLQNSSDLLKVVLINSRVERNTSRLVQTVKENYRKYPAVVEPIFDTIDALAYEAAKVLQRQPFLLSSAGGGGENGSVILENGGRTAAEGGGTLTPHAASAPGGSTDHQQHNNLQPFASSLGGGRSSSLGGGSASYFAGGKRDSNASAISGLSSGTGGRMERNELTDTFDRLNELCRMNNQLLITLGVGHAKVDQICTMLGRYGIHPKMTGAGGGGCLFAFLKPDTSQTILNMIREELRKEGYEMWQPTLGGPGVLQHQQKPEIFTASSSSATSSSTTSSTGRGSGSSMAVPVTAAGSTRSNTPASSHQTTPSARHKK</sequence>
<evidence type="ECO:0000259" key="12">
    <source>
        <dbReference type="Pfam" id="PF00288"/>
    </source>
</evidence>
<keyword evidence="6" id="KW-0067">ATP-binding</keyword>
<evidence type="ECO:0000256" key="5">
    <source>
        <dbReference type="ARBA" id="ARBA00022777"/>
    </source>
</evidence>
<keyword evidence="2" id="KW-0444">Lipid biosynthesis</keyword>
<dbReference type="InterPro" id="IPR014721">
    <property type="entry name" value="Ribsml_uS5_D2-typ_fold_subgr"/>
</dbReference>
<feature type="signal peptide" evidence="11">
    <location>
        <begin position="1"/>
        <end position="28"/>
    </location>
</feature>
<feature type="compositionally biased region" description="Basic residues" evidence="10">
    <location>
        <begin position="224"/>
        <end position="239"/>
    </location>
</feature>
<dbReference type="InterPro" id="IPR020568">
    <property type="entry name" value="Ribosomal_Su5_D2-typ_SF"/>
</dbReference>
<keyword evidence="8" id="KW-0443">Lipid metabolism</keyword>
<dbReference type="Gene3D" id="3.30.230.10">
    <property type="match status" value="2"/>
</dbReference>
<evidence type="ECO:0000256" key="8">
    <source>
        <dbReference type="ARBA" id="ARBA00023098"/>
    </source>
</evidence>
<evidence type="ECO:0008006" key="16">
    <source>
        <dbReference type="Google" id="ProtNLM"/>
    </source>
</evidence>
<dbReference type="InterPro" id="IPR006205">
    <property type="entry name" value="Mev_gal_kin"/>
</dbReference>
<keyword evidence="4" id="KW-0547">Nucleotide-binding</keyword>
<dbReference type="SUPFAM" id="SSF55060">
    <property type="entry name" value="GHMP Kinase, C-terminal domain"/>
    <property type="match status" value="2"/>
</dbReference>
<organism evidence="14 15">
    <name type="scientific">Heterodera trifolii</name>
    <dbReference type="NCBI Taxonomy" id="157864"/>
    <lineage>
        <taxon>Eukaryota</taxon>
        <taxon>Metazoa</taxon>
        <taxon>Ecdysozoa</taxon>
        <taxon>Nematoda</taxon>
        <taxon>Chromadorea</taxon>
        <taxon>Rhabditida</taxon>
        <taxon>Tylenchina</taxon>
        <taxon>Tylenchomorpha</taxon>
        <taxon>Tylenchoidea</taxon>
        <taxon>Heteroderidae</taxon>
        <taxon>Heteroderinae</taxon>
        <taxon>Heterodera</taxon>
    </lineage>
</organism>
<comment type="pathway">
    <text evidence="9">Isoprenoid biosynthesis; isopentenyl diphosphate biosynthesis via mevalonate pathway; isopentenyl diphosphate from (R)-mevalonate: step 1/3.</text>
</comment>
<evidence type="ECO:0000256" key="1">
    <source>
        <dbReference type="ARBA" id="ARBA00022490"/>
    </source>
</evidence>
<feature type="domain" description="GHMP kinase C-terminal" evidence="13">
    <location>
        <begin position="762"/>
        <end position="831"/>
    </location>
</feature>
<dbReference type="GO" id="GO:0016301">
    <property type="term" value="F:kinase activity"/>
    <property type="evidence" value="ECO:0007669"/>
    <property type="project" value="UniProtKB-KW"/>
</dbReference>
<evidence type="ECO:0000256" key="6">
    <source>
        <dbReference type="ARBA" id="ARBA00022840"/>
    </source>
</evidence>
<gene>
    <name evidence="14" type="ORF">niasHT_000809</name>
</gene>
<dbReference type="GO" id="GO:0016773">
    <property type="term" value="F:phosphotransferase activity, alcohol group as acceptor"/>
    <property type="evidence" value="ECO:0007669"/>
    <property type="project" value="UniProtKB-ARBA"/>
</dbReference>
<evidence type="ECO:0000256" key="11">
    <source>
        <dbReference type="SAM" id="SignalP"/>
    </source>
</evidence>
<dbReference type="EMBL" id="JBICBT010000074">
    <property type="protein sequence ID" value="KAL3124385.1"/>
    <property type="molecule type" value="Genomic_DNA"/>
</dbReference>
<feature type="region of interest" description="Disordered" evidence="10">
    <location>
        <begin position="670"/>
        <end position="719"/>
    </location>
</feature>
<name>A0ABD2MA33_9BILA</name>
<evidence type="ECO:0000259" key="13">
    <source>
        <dbReference type="Pfam" id="PF08544"/>
    </source>
</evidence>
<evidence type="ECO:0000313" key="14">
    <source>
        <dbReference type="EMBL" id="KAL3124385.1"/>
    </source>
</evidence>
<evidence type="ECO:0000256" key="9">
    <source>
        <dbReference type="ARBA" id="ARBA00029438"/>
    </source>
</evidence>
<feature type="compositionally biased region" description="Polar residues" evidence="10">
    <location>
        <begin position="889"/>
        <end position="911"/>
    </location>
</feature>
<proteinExistence type="predicted"/>
<dbReference type="Pfam" id="PF00288">
    <property type="entry name" value="GHMP_kinases_N"/>
    <property type="match status" value="1"/>
</dbReference>
<keyword evidence="5" id="KW-0418">Kinase</keyword>
<dbReference type="GO" id="GO:0005524">
    <property type="term" value="F:ATP binding"/>
    <property type="evidence" value="ECO:0007669"/>
    <property type="project" value="UniProtKB-KW"/>
</dbReference>
<dbReference type="SUPFAM" id="SSF54211">
    <property type="entry name" value="Ribosomal protein S5 domain 2-like"/>
    <property type="match status" value="2"/>
</dbReference>
<feature type="domain" description="GHMP kinase N-terminal" evidence="12">
    <location>
        <begin position="498"/>
        <end position="583"/>
    </location>
</feature>
<feature type="region of interest" description="Disordered" evidence="10">
    <location>
        <begin position="181"/>
        <end position="281"/>
    </location>
</feature>
<feature type="compositionally biased region" description="Basic residues" evidence="10">
    <location>
        <begin position="113"/>
        <end position="124"/>
    </location>
</feature>
<keyword evidence="15" id="KW-1185">Reference proteome</keyword>
<dbReference type="GO" id="GO:0006629">
    <property type="term" value="P:lipid metabolic process"/>
    <property type="evidence" value="ECO:0007669"/>
    <property type="project" value="UniProtKB-KW"/>
</dbReference>
<feature type="region of interest" description="Disordered" evidence="10">
    <location>
        <begin position="858"/>
        <end position="911"/>
    </location>
</feature>
<dbReference type="FunFam" id="3.30.70.890:FF:000017">
    <property type="entry name" value="MeValonate Kinase"/>
    <property type="match status" value="1"/>
</dbReference>
<dbReference type="InterPro" id="IPR013750">
    <property type="entry name" value="GHMP_kinase_C_dom"/>
</dbReference>
<evidence type="ECO:0000256" key="2">
    <source>
        <dbReference type="ARBA" id="ARBA00022516"/>
    </source>
</evidence>
<dbReference type="Gene3D" id="3.30.70.890">
    <property type="entry name" value="GHMP kinase, C-terminal domain"/>
    <property type="match status" value="2"/>
</dbReference>
<dbReference type="Pfam" id="PF08544">
    <property type="entry name" value="GHMP_kinases_C"/>
    <property type="match status" value="1"/>
</dbReference>
<evidence type="ECO:0000256" key="3">
    <source>
        <dbReference type="ARBA" id="ARBA00022679"/>
    </source>
</evidence>
<dbReference type="PANTHER" id="PTHR43290:SF2">
    <property type="entry name" value="MEVALONATE KINASE"/>
    <property type="match status" value="1"/>
</dbReference>
<feature type="compositionally biased region" description="Low complexity" evidence="10">
    <location>
        <begin position="181"/>
        <end position="208"/>
    </location>
</feature>
<evidence type="ECO:0000256" key="10">
    <source>
        <dbReference type="SAM" id="MobiDB-lite"/>
    </source>
</evidence>